<dbReference type="Gene3D" id="1.20.120.530">
    <property type="entry name" value="GntR ligand-binding domain-like"/>
    <property type="match status" value="1"/>
</dbReference>
<dbReference type="SUPFAM" id="SSF46785">
    <property type="entry name" value="Winged helix' DNA-binding domain"/>
    <property type="match status" value="1"/>
</dbReference>
<sequence>MTTKGRTLLSSRARTAAVPAPEEGQSLADQAYQQLEEMIVTLELAPGAVLSEAGLSARMGIGRTPIREALKRLEIQRLVSSVPRRGLLVREMNVAEHFALLEVMRPLDHLLATKAARWATEAQRKALRGEAKGILEAAKKGDKHAYLFHDRECDRIVMQAAHNPFAMDALTPLYSHCRRIWCSYSRGSDLLLSAEKHARLMLAVAEGDEEEAGRASDALLDFLESFSRAVIGVV</sequence>
<accession>A0ABQ5QFI3</accession>
<dbReference type="SMART" id="SM00345">
    <property type="entry name" value="HTH_GNTR"/>
    <property type="match status" value="1"/>
</dbReference>
<dbReference type="PANTHER" id="PTHR43537:SF5">
    <property type="entry name" value="UXU OPERON TRANSCRIPTIONAL REGULATOR"/>
    <property type="match status" value="1"/>
</dbReference>
<evidence type="ECO:0000256" key="4">
    <source>
        <dbReference type="SAM" id="MobiDB-lite"/>
    </source>
</evidence>
<dbReference type="CDD" id="cd07377">
    <property type="entry name" value="WHTH_GntR"/>
    <property type="match status" value="1"/>
</dbReference>
<dbReference type="PROSITE" id="PS50949">
    <property type="entry name" value="HTH_GNTR"/>
    <property type="match status" value="1"/>
</dbReference>
<feature type="domain" description="HTH gntR-type" evidence="5">
    <location>
        <begin position="25"/>
        <end position="92"/>
    </location>
</feature>
<feature type="compositionally biased region" description="Polar residues" evidence="4">
    <location>
        <begin position="1"/>
        <end position="13"/>
    </location>
</feature>
<reference evidence="6 7" key="1">
    <citation type="journal article" date="2023" name="Antonie Van Leeuwenhoek">
        <title>Mesoterricola silvestris gen. nov., sp. nov., Mesoterricola sediminis sp. nov., Geothrix oryzae sp. nov., Geothrix edaphica sp. nov., Geothrix rubra sp. nov., and Geothrix limicola sp. nov., six novel members of Acidobacteriota isolated from soils.</title>
        <authorList>
            <person name="Itoh H."/>
            <person name="Sugisawa Y."/>
            <person name="Mise K."/>
            <person name="Xu Z."/>
            <person name="Kuniyasu M."/>
            <person name="Ushijima N."/>
            <person name="Kawano K."/>
            <person name="Kobayashi E."/>
            <person name="Shiratori Y."/>
            <person name="Masuda Y."/>
            <person name="Senoo K."/>
        </authorList>
    </citation>
    <scope>NUCLEOTIDE SEQUENCE [LARGE SCALE GENOMIC DNA]</scope>
    <source>
        <strain evidence="6 7">Red804</strain>
    </source>
</reference>
<dbReference type="SMART" id="SM00895">
    <property type="entry name" value="FCD"/>
    <property type="match status" value="1"/>
</dbReference>
<evidence type="ECO:0000256" key="1">
    <source>
        <dbReference type="ARBA" id="ARBA00023015"/>
    </source>
</evidence>
<feature type="region of interest" description="Disordered" evidence="4">
    <location>
        <begin position="1"/>
        <end position="25"/>
    </location>
</feature>
<dbReference type="EMBL" id="BSDE01000003">
    <property type="protein sequence ID" value="GLH73123.1"/>
    <property type="molecule type" value="Genomic_DNA"/>
</dbReference>
<evidence type="ECO:0000256" key="3">
    <source>
        <dbReference type="ARBA" id="ARBA00023163"/>
    </source>
</evidence>
<dbReference type="InterPro" id="IPR036388">
    <property type="entry name" value="WH-like_DNA-bd_sf"/>
</dbReference>
<dbReference type="RefSeq" id="WP_285573757.1">
    <property type="nucleotide sequence ID" value="NZ_BSDE01000003.1"/>
</dbReference>
<dbReference type="Gene3D" id="1.10.10.10">
    <property type="entry name" value="Winged helix-like DNA-binding domain superfamily/Winged helix DNA-binding domain"/>
    <property type="match status" value="1"/>
</dbReference>
<dbReference type="InterPro" id="IPR000524">
    <property type="entry name" value="Tscrpt_reg_HTH_GntR"/>
</dbReference>
<protein>
    <submittedName>
        <fullName evidence="6">GntR family transcriptional regulator</fullName>
    </submittedName>
</protein>
<dbReference type="InterPro" id="IPR036390">
    <property type="entry name" value="WH_DNA-bd_sf"/>
</dbReference>
<dbReference type="InterPro" id="IPR008920">
    <property type="entry name" value="TF_FadR/GntR_C"/>
</dbReference>
<dbReference type="SUPFAM" id="SSF48008">
    <property type="entry name" value="GntR ligand-binding domain-like"/>
    <property type="match status" value="1"/>
</dbReference>
<dbReference type="PANTHER" id="PTHR43537">
    <property type="entry name" value="TRANSCRIPTIONAL REGULATOR, GNTR FAMILY"/>
    <property type="match status" value="1"/>
</dbReference>
<keyword evidence="2" id="KW-0238">DNA-binding</keyword>
<name>A0ABQ5QFI3_9BACT</name>
<dbReference type="Pfam" id="PF07729">
    <property type="entry name" value="FCD"/>
    <property type="match status" value="1"/>
</dbReference>
<evidence type="ECO:0000313" key="6">
    <source>
        <dbReference type="EMBL" id="GLH73123.1"/>
    </source>
</evidence>
<keyword evidence="3" id="KW-0804">Transcription</keyword>
<dbReference type="Pfam" id="PF00392">
    <property type="entry name" value="GntR"/>
    <property type="match status" value="1"/>
</dbReference>
<evidence type="ECO:0000259" key="5">
    <source>
        <dbReference type="PROSITE" id="PS50949"/>
    </source>
</evidence>
<proteinExistence type="predicted"/>
<keyword evidence="7" id="KW-1185">Reference proteome</keyword>
<gene>
    <name evidence="6" type="ORF">GETHLI_16250</name>
</gene>
<organism evidence="6 7">
    <name type="scientific">Geothrix limicola</name>
    <dbReference type="NCBI Taxonomy" id="2927978"/>
    <lineage>
        <taxon>Bacteria</taxon>
        <taxon>Pseudomonadati</taxon>
        <taxon>Acidobacteriota</taxon>
        <taxon>Holophagae</taxon>
        <taxon>Holophagales</taxon>
        <taxon>Holophagaceae</taxon>
        <taxon>Geothrix</taxon>
    </lineage>
</organism>
<keyword evidence="1" id="KW-0805">Transcription regulation</keyword>
<evidence type="ECO:0000256" key="2">
    <source>
        <dbReference type="ARBA" id="ARBA00023125"/>
    </source>
</evidence>
<dbReference type="Proteomes" id="UP001165069">
    <property type="component" value="Unassembled WGS sequence"/>
</dbReference>
<comment type="caution">
    <text evidence="6">The sequence shown here is derived from an EMBL/GenBank/DDBJ whole genome shotgun (WGS) entry which is preliminary data.</text>
</comment>
<evidence type="ECO:0000313" key="7">
    <source>
        <dbReference type="Proteomes" id="UP001165069"/>
    </source>
</evidence>
<dbReference type="InterPro" id="IPR011711">
    <property type="entry name" value="GntR_C"/>
</dbReference>